<protein>
    <recommendedName>
        <fullName evidence="4">Mso1 N-terminal domain-containing protein</fullName>
    </recommendedName>
</protein>
<feature type="region of interest" description="Disordered" evidence="1">
    <location>
        <begin position="229"/>
        <end position="609"/>
    </location>
</feature>
<feature type="compositionally biased region" description="Basic and acidic residues" evidence="1">
    <location>
        <begin position="445"/>
        <end position="503"/>
    </location>
</feature>
<accession>A0A261XYS5</accession>
<feature type="compositionally biased region" description="Basic and acidic residues" evidence="1">
    <location>
        <begin position="315"/>
        <end position="341"/>
    </location>
</feature>
<organism evidence="2 3">
    <name type="scientific">Bifiguratus adelaidae</name>
    <dbReference type="NCBI Taxonomy" id="1938954"/>
    <lineage>
        <taxon>Eukaryota</taxon>
        <taxon>Fungi</taxon>
        <taxon>Fungi incertae sedis</taxon>
        <taxon>Mucoromycota</taxon>
        <taxon>Mucoromycotina</taxon>
        <taxon>Endogonomycetes</taxon>
        <taxon>Endogonales</taxon>
        <taxon>Endogonales incertae sedis</taxon>
        <taxon>Bifiguratus</taxon>
    </lineage>
</organism>
<feature type="compositionally biased region" description="Basic and acidic residues" evidence="1">
    <location>
        <begin position="352"/>
        <end position="412"/>
    </location>
</feature>
<feature type="compositionally biased region" description="Polar residues" evidence="1">
    <location>
        <begin position="504"/>
        <end position="527"/>
    </location>
</feature>
<feature type="region of interest" description="Disordered" evidence="1">
    <location>
        <begin position="39"/>
        <end position="175"/>
    </location>
</feature>
<evidence type="ECO:0000256" key="1">
    <source>
        <dbReference type="SAM" id="MobiDB-lite"/>
    </source>
</evidence>
<dbReference type="Proteomes" id="UP000242875">
    <property type="component" value="Unassembled WGS sequence"/>
</dbReference>
<feature type="compositionally biased region" description="Polar residues" evidence="1">
    <location>
        <begin position="552"/>
        <end position="565"/>
    </location>
</feature>
<feature type="compositionally biased region" description="Basic and acidic residues" evidence="1">
    <location>
        <begin position="93"/>
        <end position="105"/>
    </location>
</feature>
<feature type="compositionally biased region" description="Acidic residues" evidence="1">
    <location>
        <begin position="137"/>
        <end position="146"/>
    </location>
</feature>
<dbReference type="OrthoDB" id="2683368at2759"/>
<keyword evidence="3" id="KW-1185">Reference proteome</keyword>
<dbReference type="EMBL" id="MVBO01000083">
    <property type="protein sequence ID" value="OZJ03492.1"/>
    <property type="molecule type" value="Genomic_DNA"/>
</dbReference>
<name>A0A261XYS5_9FUNG</name>
<evidence type="ECO:0000313" key="3">
    <source>
        <dbReference type="Proteomes" id="UP000242875"/>
    </source>
</evidence>
<sequence>MPAETVDYRISKIVVLCKDCGQDVGLYPARHKCAEVVRPPLPPLPVPSSIDNENLKPSGVGASSGKDDNWKEDNDRNDRLRPVSPNTPVPIRRGSDTETKMEKKPAPAAASGWLRLRKAMQDNELTSGADEKKKEGLDDDDDDDDTQIYFNNIGKDEESTERAGTLSRWKTRKGDAQTTGARLWDKLLAATQQVADRIPVKQEQVPESDDDDVDAETYITKAIREHWQEKGKRLPSWLGEPESVRSRSGILSDFSHTSSVSSSTGPRTESGESGSFDTGETMRRPRQRLWNNDDDLAEETSYKSKNAGADVEYDYISRSRDRERHRGDDRRGYDDDMDARRRPSQQPIPSSRSREARPRERPRERDMESDAYRSRRPDQSPDADRQPSHVSDHSRYNGERRPSERVRPREADSPYGSDPPRTRTSELMKRDPRRPSLETQNSLRLAREHEQKLRARQSERARQRMDRPDRPDRPEDGYERSPAKYLDERGRYPDMYPPRERRPSNTSVMSNGSDSRSKNSRSPQPYASESGLYVRQEPSSMGPEHAKPRPVQSKSLNTRKPSSENLRYPADIPPYPPQSSARPSVPREYGSDRDIPHDYRSERKYGRDF</sequence>
<comment type="caution">
    <text evidence="2">The sequence shown here is derived from an EMBL/GenBank/DDBJ whole genome shotgun (WGS) entry which is preliminary data.</text>
</comment>
<feature type="compositionally biased region" description="Basic and acidic residues" evidence="1">
    <location>
        <begin position="589"/>
        <end position="609"/>
    </location>
</feature>
<evidence type="ECO:0000313" key="2">
    <source>
        <dbReference type="EMBL" id="OZJ03492.1"/>
    </source>
</evidence>
<reference evidence="2 3" key="1">
    <citation type="journal article" date="2017" name="Mycologia">
        <title>Bifiguratus adelaidae, gen. et sp. nov., a new member of Mucoromycotina in endophytic and soil-dwelling habitats.</title>
        <authorList>
            <person name="Torres-Cruz T.J."/>
            <person name="Billingsley Tobias T.L."/>
            <person name="Almatruk M."/>
            <person name="Hesse C."/>
            <person name="Kuske C.R."/>
            <person name="Desiro A."/>
            <person name="Benucci G.M."/>
            <person name="Bonito G."/>
            <person name="Stajich J.E."/>
            <person name="Dunlap C."/>
            <person name="Arnold A.E."/>
            <person name="Porras-Alfaro A."/>
        </authorList>
    </citation>
    <scope>NUCLEOTIDE SEQUENCE [LARGE SCALE GENOMIC DNA]</scope>
    <source>
        <strain evidence="2 3">AZ0501</strain>
    </source>
</reference>
<proteinExistence type="predicted"/>
<feature type="compositionally biased region" description="Basic and acidic residues" evidence="1">
    <location>
        <begin position="65"/>
        <end position="81"/>
    </location>
</feature>
<dbReference type="AlphaFoldDB" id="A0A261XYS5"/>
<feature type="compositionally biased region" description="Low complexity" evidence="1">
    <location>
        <begin position="252"/>
        <end position="268"/>
    </location>
</feature>
<evidence type="ECO:0008006" key="4">
    <source>
        <dbReference type="Google" id="ProtNLM"/>
    </source>
</evidence>
<feature type="compositionally biased region" description="Basic and acidic residues" evidence="1">
    <location>
        <begin position="420"/>
        <end position="436"/>
    </location>
</feature>
<gene>
    <name evidence="2" type="ORF">BZG36_04031</name>
</gene>